<evidence type="ECO:0000313" key="3">
    <source>
        <dbReference type="Proteomes" id="UP000527355"/>
    </source>
</evidence>
<organism evidence="2 3">
    <name type="scientific">Myotis myotis</name>
    <name type="common">Greater mouse-eared bat</name>
    <name type="synonym">Vespertilio myotis</name>
    <dbReference type="NCBI Taxonomy" id="51298"/>
    <lineage>
        <taxon>Eukaryota</taxon>
        <taxon>Metazoa</taxon>
        <taxon>Chordata</taxon>
        <taxon>Craniata</taxon>
        <taxon>Vertebrata</taxon>
        <taxon>Euteleostomi</taxon>
        <taxon>Mammalia</taxon>
        <taxon>Eutheria</taxon>
        <taxon>Laurasiatheria</taxon>
        <taxon>Chiroptera</taxon>
        <taxon>Yangochiroptera</taxon>
        <taxon>Vespertilionidae</taxon>
        <taxon>Myotis</taxon>
    </lineage>
</organism>
<protein>
    <submittedName>
        <fullName evidence="2">Uncharacterized protein</fullName>
    </submittedName>
</protein>
<sequence>MGLLAPRILLGTGTPPPPPTKGKRPSPVRRIYELGGDSKDQIQVLHSASTALPCWSLPSLKPHPHHGCHAELPTGSCTQWPFTSCARSCPGHPLPSPPNTYWSFQHSPMHPGIISHSVLSATLAFSLHPCRIDQQAGQRG</sequence>
<keyword evidence="3" id="KW-1185">Reference proteome</keyword>
<reference evidence="2 3" key="1">
    <citation type="journal article" date="2020" name="Nature">
        <title>Six reference-quality genomes reveal evolution of bat adaptations.</title>
        <authorList>
            <person name="Jebb D."/>
            <person name="Huang Z."/>
            <person name="Pippel M."/>
            <person name="Hughes G.M."/>
            <person name="Lavrichenko K."/>
            <person name="Devanna P."/>
            <person name="Winkler S."/>
            <person name="Jermiin L.S."/>
            <person name="Skirmuntt E.C."/>
            <person name="Katzourakis A."/>
            <person name="Burkitt-Gray L."/>
            <person name="Ray D.A."/>
            <person name="Sullivan K.A.M."/>
            <person name="Roscito J.G."/>
            <person name="Kirilenko B.M."/>
            <person name="Davalos L.M."/>
            <person name="Corthals A.P."/>
            <person name="Power M.L."/>
            <person name="Jones G."/>
            <person name="Ransome R.D."/>
            <person name="Dechmann D.K.N."/>
            <person name="Locatelli A.G."/>
            <person name="Puechmaille S.J."/>
            <person name="Fedrigo O."/>
            <person name="Jarvis E.D."/>
            <person name="Hiller M."/>
            <person name="Vernes S.C."/>
            <person name="Myers E.W."/>
            <person name="Teeling E.C."/>
        </authorList>
    </citation>
    <scope>NUCLEOTIDE SEQUENCE [LARGE SCALE GENOMIC DNA]</scope>
    <source>
        <strain evidence="2">MMyoMyo1</strain>
        <tissue evidence="2">Flight muscle</tissue>
    </source>
</reference>
<gene>
    <name evidence="2" type="ORF">mMyoMyo1_010067</name>
</gene>
<accession>A0A7J7S1T8</accession>
<evidence type="ECO:0000313" key="2">
    <source>
        <dbReference type="EMBL" id="KAF6282422.1"/>
    </source>
</evidence>
<name>A0A7J7S1T8_MYOMY</name>
<dbReference type="EMBL" id="JABWUV010000020">
    <property type="protein sequence ID" value="KAF6282422.1"/>
    <property type="molecule type" value="Genomic_DNA"/>
</dbReference>
<proteinExistence type="predicted"/>
<comment type="caution">
    <text evidence="2">The sequence shown here is derived from an EMBL/GenBank/DDBJ whole genome shotgun (WGS) entry which is preliminary data.</text>
</comment>
<dbReference type="AlphaFoldDB" id="A0A7J7S1T8"/>
<evidence type="ECO:0000256" key="1">
    <source>
        <dbReference type="SAM" id="MobiDB-lite"/>
    </source>
</evidence>
<feature type="region of interest" description="Disordered" evidence="1">
    <location>
        <begin position="1"/>
        <end position="27"/>
    </location>
</feature>
<dbReference type="Proteomes" id="UP000527355">
    <property type="component" value="Unassembled WGS sequence"/>
</dbReference>
<feature type="compositionally biased region" description="Low complexity" evidence="1">
    <location>
        <begin position="1"/>
        <end position="13"/>
    </location>
</feature>